<dbReference type="Proteomes" id="UP000678393">
    <property type="component" value="Unassembled WGS sequence"/>
</dbReference>
<reference evidence="3" key="1">
    <citation type="submission" date="2021-04" db="EMBL/GenBank/DDBJ databases">
        <authorList>
            <consortium name="Molecular Ecology Group"/>
        </authorList>
    </citation>
    <scope>NUCLEOTIDE SEQUENCE</scope>
</reference>
<dbReference type="Gene3D" id="2.170.140.10">
    <property type="entry name" value="Chitin binding domain"/>
    <property type="match status" value="1"/>
</dbReference>
<organism evidence="3 4">
    <name type="scientific">Candidula unifasciata</name>
    <dbReference type="NCBI Taxonomy" id="100452"/>
    <lineage>
        <taxon>Eukaryota</taxon>
        <taxon>Metazoa</taxon>
        <taxon>Spiralia</taxon>
        <taxon>Lophotrochozoa</taxon>
        <taxon>Mollusca</taxon>
        <taxon>Gastropoda</taxon>
        <taxon>Heterobranchia</taxon>
        <taxon>Euthyneura</taxon>
        <taxon>Panpulmonata</taxon>
        <taxon>Eupulmonata</taxon>
        <taxon>Stylommatophora</taxon>
        <taxon>Helicina</taxon>
        <taxon>Helicoidea</taxon>
        <taxon>Geomitridae</taxon>
        <taxon>Candidula</taxon>
    </lineage>
</organism>
<dbReference type="InterPro" id="IPR036508">
    <property type="entry name" value="Chitin-bd_dom_sf"/>
</dbReference>
<feature type="chain" id="PRO_5035894550" description="Chitin-binding type-2 domain-containing protein" evidence="1">
    <location>
        <begin position="17"/>
        <end position="106"/>
    </location>
</feature>
<dbReference type="OrthoDB" id="6128341at2759"/>
<feature type="domain" description="Chitin-binding type-2" evidence="2">
    <location>
        <begin position="27"/>
        <end position="83"/>
    </location>
</feature>
<feature type="non-terminal residue" evidence="3">
    <location>
        <position position="106"/>
    </location>
</feature>
<comment type="caution">
    <text evidence="3">The sequence shown here is derived from an EMBL/GenBank/DDBJ whole genome shotgun (WGS) entry which is preliminary data.</text>
</comment>
<name>A0A8S3ZSK5_9EUPU</name>
<dbReference type="SMART" id="SM00494">
    <property type="entry name" value="ChtBD2"/>
    <property type="match status" value="1"/>
</dbReference>
<feature type="signal peptide" evidence="1">
    <location>
        <begin position="1"/>
        <end position="16"/>
    </location>
</feature>
<keyword evidence="4" id="KW-1185">Reference proteome</keyword>
<evidence type="ECO:0000256" key="1">
    <source>
        <dbReference type="SAM" id="SignalP"/>
    </source>
</evidence>
<dbReference type="InterPro" id="IPR002557">
    <property type="entry name" value="Chitin-bd_dom"/>
</dbReference>
<evidence type="ECO:0000259" key="2">
    <source>
        <dbReference type="PROSITE" id="PS50940"/>
    </source>
</evidence>
<dbReference type="SUPFAM" id="SSF57625">
    <property type="entry name" value="Invertebrate chitin-binding proteins"/>
    <property type="match status" value="1"/>
</dbReference>
<accession>A0A8S3ZSK5</accession>
<keyword evidence="1" id="KW-0732">Signal</keyword>
<dbReference type="AlphaFoldDB" id="A0A8S3ZSK5"/>
<dbReference type="Pfam" id="PF01607">
    <property type="entry name" value="CBM_14"/>
    <property type="match status" value="1"/>
</dbReference>
<gene>
    <name evidence="3" type="ORF">CUNI_LOCUS16368</name>
</gene>
<evidence type="ECO:0000313" key="3">
    <source>
        <dbReference type="EMBL" id="CAG5130810.1"/>
    </source>
</evidence>
<dbReference type="EMBL" id="CAJHNH020004279">
    <property type="protein sequence ID" value="CAG5130810.1"/>
    <property type="molecule type" value="Genomic_DNA"/>
</dbReference>
<proteinExistence type="predicted"/>
<sequence length="106" mass="11634">MLQLVAILLMISPFGAVDYNFVHPRCTDTCSDQGDGQYLDCNRCDRFVSCSGSKLYRMRCPELTSYHGYLGVCVHATSPNCSPGGYRDPPLTPGEVIQQTLPTSVP</sequence>
<evidence type="ECO:0000313" key="4">
    <source>
        <dbReference type="Proteomes" id="UP000678393"/>
    </source>
</evidence>
<protein>
    <recommendedName>
        <fullName evidence="2">Chitin-binding type-2 domain-containing protein</fullName>
    </recommendedName>
</protein>
<dbReference type="PROSITE" id="PS50940">
    <property type="entry name" value="CHIT_BIND_II"/>
    <property type="match status" value="1"/>
</dbReference>
<dbReference type="GO" id="GO:0008061">
    <property type="term" value="F:chitin binding"/>
    <property type="evidence" value="ECO:0007669"/>
    <property type="project" value="InterPro"/>
</dbReference>
<dbReference type="GO" id="GO:0005576">
    <property type="term" value="C:extracellular region"/>
    <property type="evidence" value="ECO:0007669"/>
    <property type="project" value="InterPro"/>
</dbReference>